<evidence type="ECO:0000313" key="3">
    <source>
        <dbReference type="EMBL" id="GGF46691.1"/>
    </source>
</evidence>
<comment type="caution">
    <text evidence="3">The sequence shown here is derived from an EMBL/GenBank/DDBJ whole genome shotgun (WGS) entry which is preliminary data.</text>
</comment>
<gene>
    <name evidence="3" type="ORF">GCM10011611_61360</name>
</gene>
<proteinExistence type="predicted"/>
<reference evidence="3" key="2">
    <citation type="submission" date="2020-09" db="EMBL/GenBank/DDBJ databases">
        <authorList>
            <person name="Sun Q."/>
            <person name="Zhou Y."/>
        </authorList>
    </citation>
    <scope>NUCLEOTIDE SEQUENCE</scope>
    <source>
        <strain evidence="3">CGMCC 1.15725</strain>
    </source>
</reference>
<feature type="region of interest" description="Disordered" evidence="1">
    <location>
        <begin position="22"/>
        <end position="81"/>
    </location>
</feature>
<organism evidence="3 4">
    <name type="scientific">Aliidongia dinghuensis</name>
    <dbReference type="NCBI Taxonomy" id="1867774"/>
    <lineage>
        <taxon>Bacteria</taxon>
        <taxon>Pseudomonadati</taxon>
        <taxon>Pseudomonadota</taxon>
        <taxon>Alphaproteobacteria</taxon>
        <taxon>Rhodospirillales</taxon>
        <taxon>Dongiaceae</taxon>
        <taxon>Aliidongia</taxon>
    </lineage>
</organism>
<dbReference type="Proteomes" id="UP000646365">
    <property type="component" value="Unassembled WGS sequence"/>
</dbReference>
<evidence type="ECO:0008006" key="5">
    <source>
        <dbReference type="Google" id="ProtNLM"/>
    </source>
</evidence>
<name>A0A8J3E7P1_9PROT</name>
<dbReference type="PROSITE" id="PS51257">
    <property type="entry name" value="PROKAR_LIPOPROTEIN"/>
    <property type="match status" value="1"/>
</dbReference>
<accession>A0A8J3E7P1</accession>
<evidence type="ECO:0000256" key="1">
    <source>
        <dbReference type="SAM" id="MobiDB-lite"/>
    </source>
</evidence>
<sequence>MNGRILRLAGVLMVVLSLAACGKKGAPMAPKDEPNTYPRAYPTDTSPDSTGTPAKPADQDVFPSLDRPNTNIDPTRPRSTE</sequence>
<evidence type="ECO:0000256" key="2">
    <source>
        <dbReference type="SAM" id="SignalP"/>
    </source>
</evidence>
<reference evidence="3" key="1">
    <citation type="journal article" date="2014" name="Int. J. Syst. Evol. Microbiol.">
        <title>Complete genome sequence of Corynebacterium casei LMG S-19264T (=DSM 44701T), isolated from a smear-ripened cheese.</title>
        <authorList>
            <consortium name="US DOE Joint Genome Institute (JGI-PGF)"/>
            <person name="Walter F."/>
            <person name="Albersmeier A."/>
            <person name="Kalinowski J."/>
            <person name="Ruckert C."/>
        </authorList>
    </citation>
    <scope>NUCLEOTIDE SEQUENCE</scope>
    <source>
        <strain evidence="3">CGMCC 1.15725</strain>
    </source>
</reference>
<feature type="signal peptide" evidence="2">
    <location>
        <begin position="1"/>
        <end position="19"/>
    </location>
</feature>
<keyword evidence="2" id="KW-0732">Signal</keyword>
<keyword evidence="4" id="KW-1185">Reference proteome</keyword>
<protein>
    <recommendedName>
        <fullName evidence="5">Lipoprotein</fullName>
    </recommendedName>
</protein>
<feature type="chain" id="PRO_5035214471" description="Lipoprotein" evidence="2">
    <location>
        <begin position="20"/>
        <end position="81"/>
    </location>
</feature>
<feature type="compositionally biased region" description="Low complexity" evidence="1">
    <location>
        <begin position="42"/>
        <end position="53"/>
    </location>
</feature>
<evidence type="ECO:0000313" key="4">
    <source>
        <dbReference type="Proteomes" id="UP000646365"/>
    </source>
</evidence>
<dbReference type="EMBL" id="BMJQ01000024">
    <property type="protein sequence ID" value="GGF46691.1"/>
    <property type="molecule type" value="Genomic_DNA"/>
</dbReference>
<dbReference type="AlphaFoldDB" id="A0A8J3E7P1"/>